<keyword evidence="2" id="KW-1185">Reference proteome</keyword>
<dbReference type="InterPro" id="IPR036388">
    <property type="entry name" value="WH-like_DNA-bd_sf"/>
</dbReference>
<dbReference type="AlphaFoldDB" id="A0A1V3IC62"/>
<keyword evidence="1" id="KW-0808">Transferase</keyword>
<dbReference type="InterPro" id="IPR000600">
    <property type="entry name" value="ROK"/>
</dbReference>
<dbReference type="Proteomes" id="UP000189437">
    <property type="component" value="Unassembled WGS sequence"/>
</dbReference>
<accession>A0A1V3IC62</accession>
<sequence length="373" mass="41651">MANPILSLRASERLLLRLIRQYTPSRAELSQLSGLTPGTVSQYCRKLQFLGLIRENEKQVKKRGQPSFHLSLNPTGCCSIGITFLTDSFSLSLVDFTGKKIANSTYLYHNSNDLAVLLDQVKQSIYSLLERKFLSEARILGVGISISGVVLPDESRSSPWFPLLQNQPNLTMLFENALGYPCHIENNINTIAIGEYYSGRWNKINDIIVISLDFGIGAGIISQGRLIRGARGNAGEIGALFPYDKPRPTWKNLCQKFEKLPSNELLKTMLCEKHPDIEAWLNHAKPQILSLILSAIAWYDPKQIVLTGLLPTNFIDELIDYAQKSEILTNISHPIATLSSNQISVEDISIGAAILPIYILLQENRDLSKKSLK</sequence>
<dbReference type="InterPro" id="IPR036390">
    <property type="entry name" value="WH_DNA-bd_sf"/>
</dbReference>
<protein>
    <submittedName>
        <fullName evidence="1">Sugar kinase</fullName>
    </submittedName>
</protein>
<dbReference type="SUPFAM" id="SSF53067">
    <property type="entry name" value="Actin-like ATPase domain"/>
    <property type="match status" value="1"/>
</dbReference>
<comment type="caution">
    <text evidence="1">The sequence shown here is derived from an EMBL/GenBank/DDBJ whole genome shotgun (WGS) entry which is preliminary data.</text>
</comment>
<dbReference type="STRING" id="1908258.BKK48_00105"/>
<dbReference type="PANTHER" id="PTHR18964">
    <property type="entry name" value="ROK (REPRESSOR, ORF, KINASE) FAMILY"/>
    <property type="match status" value="1"/>
</dbReference>
<dbReference type="GO" id="GO:0009384">
    <property type="term" value="F:N-acylmannosamine kinase activity"/>
    <property type="evidence" value="ECO:0007669"/>
    <property type="project" value="TreeGrafter"/>
</dbReference>
<dbReference type="Gene3D" id="3.30.420.40">
    <property type="match status" value="2"/>
</dbReference>
<dbReference type="Pfam" id="PF00480">
    <property type="entry name" value="ROK"/>
    <property type="match status" value="1"/>
</dbReference>
<proteinExistence type="predicted"/>
<keyword evidence="1" id="KW-0418">Kinase</keyword>
<dbReference type="GO" id="GO:0019262">
    <property type="term" value="P:N-acetylneuraminate catabolic process"/>
    <property type="evidence" value="ECO:0007669"/>
    <property type="project" value="TreeGrafter"/>
</dbReference>
<organism evidence="1 2">
    <name type="scientific">Rodentibacter heidelbergensis</name>
    <dbReference type="NCBI Taxonomy" id="1908258"/>
    <lineage>
        <taxon>Bacteria</taxon>
        <taxon>Pseudomonadati</taxon>
        <taxon>Pseudomonadota</taxon>
        <taxon>Gammaproteobacteria</taxon>
        <taxon>Pasteurellales</taxon>
        <taxon>Pasteurellaceae</taxon>
        <taxon>Rodentibacter</taxon>
    </lineage>
</organism>
<reference evidence="1 2" key="1">
    <citation type="submission" date="2016-10" db="EMBL/GenBank/DDBJ databases">
        <title>Rodentibacter gen. nov. and new species.</title>
        <authorList>
            <person name="Christensen H."/>
        </authorList>
    </citation>
    <scope>NUCLEOTIDE SEQUENCE [LARGE SCALE GENOMIC DNA]</scope>
    <source>
        <strain evidence="1 2">Ac69</strain>
    </source>
</reference>
<evidence type="ECO:0000313" key="2">
    <source>
        <dbReference type="Proteomes" id="UP000189437"/>
    </source>
</evidence>
<dbReference type="InterPro" id="IPR043129">
    <property type="entry name" value="ATPase_NBD"/>
</dbReference>
<dbReference type="EMBL" id="MLHH01000001">
    <property type="protein sequence ID" value="OOF37818.1"/>
    <property type="molecule type" value="Genomic_DNA"/>
</dbReference>
<dbReference type="Gene3D" id="1.10.10.10">
    <property type="entry name" value="Winged helix-like DNA-binding domain superfamily/Winged helix DNA-binding domain"/>
    <property type="match status" value="1"/>
</dbReference>
<dbReference type="SUPFAM" id="SSF46785">
    <property type="entry name" value="Winged helix' DNA-binding domain"/>
    <property type="match status" value="1"/>
</dbReference>
<evidence type="ECO:0000313" key="1">
    <source>
        <dbReference type="EMBL" id="OOF37818.1"/>
    </source>
</evidence>
<dbReference type="PANTHER" id="PTHR18964:SF169">
    <property type="entry name" value="N-ACETYLMANNOSAMINE KINASE"/>
    <property type="match status" value="1"/>
</dbReference>
<gene>
    <name evidence="1" type="ORF">BKK48_00105</name>
</gene>
<name>A0A1V3IC62_9PAST</name>
<dbReference type="OrthoDB" id="8595273at2"/>